<dbReference type="InterPro" id="IPR016454">
    <property type="entry name" value="Cysteine_dSase"/>
</dbReference>
<evidence type="ECO:0000256" key="4">
    <source>
        <dbReference type="ARBA" id="ARBA00022723"/>
    </source>
</evidence>
<comment type="caution">
    <text evidence="10">The sequence shown here is derived from an EMBL/GenBank/DDBJ whole genome shotgun (WGS) entry which is preliminary data.</text>
</comment>
<dbReference type="PANTHER" id="PTHR11601:SF34">
    <property type="entry name" value="CYSTEINE DESULFURASE"/>
    <property type="match status" value="1"/>
</dbReference>
<evidence type="ECO:0000256" key="1">
    <source>
        <dbReference type="ARBA" id="ARBA00001933"/>
    </source>
</evidence>
<dbReference type="Gene3D" id="3.90.1150.10">
    <property type="entry name" value="Aspartate Aminotransferase, domain 1"/>
    <property type="match status" value="1"/>
</dbReference>
<dbReference type="InterPro" id="IPR015422">
    <property type="entry name" value="PyrdxlP-dep_Trfase_small"/>
</dbReference>
<dbReference type="Gene3D" id="1.10.260.50">
    <property type="match status" value="1"/>
</dbReference>
<feature type="domain" description="Aminotransferase class V" evidence="9">
    <location>
        <begin position="35"/>
        <end position="110"/>
    </location>
</feature>
<keyword evidence="3" id="KW-0808">Transferase</keyword>
<evidence type="ECO:0000256" key="7">
    <source>
        <dbReference type="ARBA" id="ARBA00023014"/>
    </source>
</evidence>
<keyword evidence="7" id="KW-0411">Iron-sulfur</keyword>
<comment type="cofactor">
    <cofactor evidence="1">
        <name>pyridoxal 5'-phosphate</name>
        <dbReference type="ChEBI" id="CHEBI:597326"/>
    </cofactor>
</comment>
<name>A0ABP5C003_9ACTN</name>
<keyword evidence="4" id="KW-0479">Metal-binding</keyword>
<dbReference type="InterPro" id="IPR000192">
    <property type="entry name" value="Aminotrans_V_dom"/>
</dbReference>
<sequence>MVKAVTHFDAASAEPPHPAARAALAAALDEGWADPARLYRSGRRARMLLDQSRAVVAEVLGCRAREVVFTASGTAAIHYGVAGVLAGRRRVGRRLVVSAVEHSAVLHAAETHVGAVRADGVPAESVPAANGDGEPTITEVLEASGVVGVVGVDASGRVDVEAFERELRVPGTALACLQAANHEVGTVQPLAPVFAAAVAAGVPLLVDAAQVVGRLPVPDEWSVLCASSHKWGGPPGVGVLAVRKGTRFAPVWAVDEHEDGRVPGAVNVPGIVAAAAALVAREGEREAEALRLRALTDRLRARLPRVADDVDVFGDPADRLPNLVAFSCPAVNAEALVLDLDQAGFEVSSGSACTSDTVTPSHVLVAMGAADRGNVRVSLPFGTTEEEVDRFLAVLPGVLDRLR</sequence>
<evidence type="ECO:0000313" key="11">
    <source>
        <dbReference type="Proteomes" id="UP001499854"/>
    </source>
</evidence>
<evidence type="ECO:0000256" key="5">
    <source>
        <dbReference type="ARBA" id="ARBA00022898"/>
    </source>
</evidence>
<keyword evidence="11" id="KW-1185">Reference proteome</keyword>
<evidence type="ECO:0000256" key="8">
    <source>
        <dbReference type="ARBA" id="ARBA00050776"/>
    </source>
</evidence>
<proteinExistence type="inferred from homology"/>
<evidence type="ECO:0000256" key="3">
    <source>
        <dbReference type="ARBA" id="ARBA00022679"/>
    </source>
</evidence>
<gene>
    <name evidence="10" type="ORF">GCM10009838_06270</name>
</gene>
<comment type="similarity">
    <text evidence="2">Belongs to the class-V pyridoxal-phosphate-dependent aminotransferase family. NifS/IscS subfamily.</text>
</comment>
<evidence type="ECO:0000256" key="2">
    <source>
        <dbReference type="ARBA" id="ARBA00006490"/>
    </source>
</evidence>
<evidence type="ECO:0000256" key="6">
    <source>
        <dbReference type="ARBA" id="ARBA00023004"/>
    </source>
</evidence>
<dbReference type="Pfam" id="PF00266">
    <property type="entry name" value="Aminotran_5"/>
    <property type="match status" value="2"/>
</dbReference>
<accession>A0ABP5C003</accession>
<comment type="catalytic activity">
    <reaction evidence="8">
        <text>(sulfur carrier)-H + L-cysteine = (sulfur carrier)-SH + L-alanine</text>
        <dbReference type="Rhea" id="RHEA:43892"/>
        <dbReference type="Rhea" id="RHEA-COMP:14737"/>
        <dbReference type="Rhea" id="RHEA-COMP:14739"/>
        <dbReference type="ChEBI" id="CHEBI:29917"/>
        <dbReference type="ChEBI" id="CHEBI:35235"/>
        <dbReference type="ChEBI" id="CHEBI:57972"/>
        <dbReference type="ChEBI" id="CHEBI:64428"/>
        <dbReference type="EC" id="2.8.1.7"/>
    </reaction>
</comment>
<dbReference type="PANTHER" id="PTHR11601">
    <property type="entry name" value="CYSTEINE DESULFURYLASE FAMILY MEMBER"/>
    <property type="match status" value="1"/>
</dbReference>
<dbReference type="InterPro" id="IPR015424">
    <property type="entry name" value="PyrdxlP-dep_Trfase"/>
</dbReference>
<organism evidence="10 11">
    <name type="scientific">Catenulispora subtropica</name>
    <dbReference type="NCBI Taxonomy" id="450798"/>
    <lineage>
        <taxon>Bacteria</taxon>
        <taxon>Bacillati</taxon>
        <taxon>Actinomycetota</taxon>
        <taxon>Actinomycetes</taxon>
        <taxon>Catenulisporales</taxon>
        <taxon>Catenulisporaceae</taxon>
        <taxon>Catenulispora</taxon>
    </lineage>
</organism>
<dbReference type="Gene3D" id="3.40.640.10">
    <property type="entry name" value="Type I PLP-dependent aspartate aminotransferase-like (Major domain)"/>
    <property type="match status" value="2"/>
</dbReference>
<dbReference type="EMBL" id="BAAAQM010000002">
    <property type="protein sequence ID" value="GAA1953695.1"/>
    <property type="molecule type" value="Genomic_DNA"/>
</dbReference>
<dbReference type="InterPro" id="IPR015421">
    <property type="entry name" value="PyrdxlP-dep_Trfase_major"/>
</dbReference>
<dbReference type="SUPFAM" id="SSF53383">
    <property type="entry name" value="PLP-dependent transferases"/>
    <property type="match status" value="1"/>
</dbReference>
<protein>
    <submittedName>
        <fullName evidence="10">Cysteine desulfurase/sulfurtransferase TusA family protein</fullName>
    </submittedName>
</protein>
<keyword evidence="6" id="KW-0408">Iron</keyword>
<feature type="domain" description="Aminotransferase class V" evidence="9">
    <location>
        <begin position="147"/>
        <end position="391"/>
    </location>
</feature>
<reference evidence="11" key="1">
    <citation type="journal article" date="2019" name="Int. J. Syst. Evol. Microbiol.">
        <title>The Global Catalogue of Microorganisms (GCM) 10K type strain sequencing project: providing services to taxonomists for standard genome sequencing and annotation.</title>
        <authorList>
            <consortium name="The Broad Institute Genomics Platform"/>
            <consortium name="The Broad Institute Genome Sequencing Center for Infectious Disease"/>
            <person name="Wu L."/>
            <person name="Ma J."/>
        </authorList>
    </citation>
    <scope>NUCLEOTIDE SEQUENCE [LARGE SCALE GENOMIC DNA]</scope>
    <source>
        <strain evidence="11">JCM 16013</strain>
    </source>
</reference>
<dbReference type="PIRSF" id="PIRSF005572">
    <property type="entry name" value="NifS"/>
    <property type="match status" value="1"/>
</dbReference>
<keyword evidence="5" id="KW-0663">Pyridoxal phosphate</keyword>
<evidence type="ECO:0000259" key="9">
    <source>
        <dbReference type="Pfam" id="PF00266"/>
    </source>
</evidence>
<dbReference type="Proteomes" id="UP001499854">
    <property type="component" value="Unassembled WGS sequence"/>
</dbReference>
<evidence type="ECO:0000313" key="10">
    <source>
        <dbReference type="EMBL" id="GAA1953695.1"/>
    </source>
</evidence>